<evidence type="ECO:0000313" key="7">
    <source>
        <dbReference type="Proteomes" id="UP000321722"/>
    </source>
</evidence>
<dbReference type="InterPro" id="IPR002797">
    <property type="entry name" value="Polysacc_synth"/>
</dbReference>
<dbReference type="EMBL" id="BJUI01000033">
    <property type="protein sequence ID" value="GEK42621.1"/>
    <property type="molecule type" value="Genomic_DNA"/>
</dbReference>
<reference evidence="6 7" key="1">
    <citation type="submission" date="2019-07" db="EMBL/GenBank/DDBJ databases">
        <title>Whole genome shotgun sequence of Lactobacillus aviarius subsp. aviarius NBRC 102162.</title>
        <authorList>
            <person name="Hosoyama A."/>
            <person name="Uohara A."/>
            <person name="Ohji S."/>
            <person name="Ichikawa N."/>
        </authorList>
    </citation>
    <scope>NUCLEOTIDE SEQUENCE [LARGE SCALE GENOMIC DNA]</scope>
    <source>
        <strain evidence="6 7">NBRC 102162</strain>
    </source>
</reference>
<feature type="transmembrane region" description="Helical" evidence="5">
    <location>
        <begin position="310"/>
        <end position="332"/>
    </location>
</feature>
<dbReference type="Pfam" id="PF01943">
    <property type="entry name" value="Polysacc_synt"/>
    <property type="match status" value="1"/>
</dbReference>
<dbReference type="GeneID" id="29934219"/>
<accession>A0A510WVG4</accession>
<feature type="transmembrane region" description="Helical" evidence="5">
    <location>
        <begin position="414"/>
        <end position="432"/>
    </location>
</feature>
<feature type="transmembrane region" description="Helical" evidence="5">
    <location>
        <begin position="41"/>
        <end position="62"/>
    </location>
</feature>
<evidence type="ECO:0000256" key="1">
    <source>
        <dbReference type="ARBA" id="ARBA00004141"/>
    </source>
</evidence>
<dbReference type="PANTHER" id="PTHR43424:SF1">
    <property type="entry name" value="LOCUS PUTATIVE PROTEIN 1-RELATED"/>
    <property type="match status" value="1"/>
</dbReference>
<dbReference type="AlphaFoldDB" id="A0A510WVG4"/>
<feature type="transmembrane region" description="Helical" evidence="5">
    <location>
        <begin position="352"/>
        <end position="374"/>
    </location>
</feature>
<dbReference type="GO" id="GO:0016020">
    <property type="term" value="C:membrane"/>
    <property type="evidence" value="ECO:0007669"/>
    <property type="project" value="UniProtKB-SubCell"/>
</dbReference>
<keyword evidence="2 5" id="KW-0812">Transmembrane</keyword>
<dbReference type="RefSeq" id="WP_057827092.1">
    <property type="nucleotide sequence ID" value="NZ_BAAACL010000018.1"/>
</dbReference>
<name>A0A510WVG4_9LACO</name>
<evidence type="ECO:0000313" key="6">
    <source>
        <dbReference type="EMBL" id="GEK42621.1"/>
    </source>
</evidence>
<comment type="caution">
    <text evidence="6">The sequence shown here is derived from an EMBL/GenBank/DDBJ whole genome shotgun (WGS) entry which is preliminary data.</text>
</comment>
<feature type="transmembrane region" description="Helical" evidence="5">
    <location>
        <begin position="204"/>
        <end position="223"/>
    </location>
</feature>
<feature type="transmembrane region" description="Helical" evidence="5">
    <location>
        <begin position="380"/>
        <end position="402"/>
    </location>
</feature>
<comment type="subcellular location">
    <subcellularLocation>
        <location evidence="1">Membrane</location>
        <topology evidence="1">Multi-pass membrane protein</topology>
    </subcellularLocation>
</comment>
<feature type="transmembrane region" description="Helical" evidence="5">
    <location>
        <begin position="140"/>
        <end position="158"/>
    </location>
</feature>
<protein>
    <submittedName>
        <fullName evidence="6">Flippase</fullName>
    </submittedName>
</protein>
<feature type="transmembrane region" description="Helical" evidence="5">
    <location>
        <begin position="83"/>
        <end position="104"/>
    </location>
</feature>
<evidence type="ECO:0000256" key="2">
    <source>
        <dbReference type="ARBA" id="ARBA00022692"/>
    </source>
</evidence>
<evidence type="ECO:0000256" key="3">
    <source>
        <dbReference type="ARBA" id="ARBA00022989"/>
    </source>
</evidence>
<feature type="transmembrane region" description="Helical" evidence="5">
    <location>
        <begin position="249"/>
        <end position="269"/>
    </location>
</feature>
<gene>
    <name evidence="6" type="ORF">LAV01_14530</name>
</gene>
<feature type="transmembrane region" description="Helical" evidence="5">
    <location>
        <begin position="281"/>
        <end position="304"/>
    </location>
</feature>
<feature type="transmembrane region" description="Helical" evidence="5">
    <location>
        <begin position="444"/>
        <end position="466"/>
    </location>
</feature>
<feature type="transmembrane region" description="Helical" evidence="5">
    <location>
        <begin position="164"/>
        <end position="183"/>
    </location>
</feature>
<dbReference type="CDD" id="cd13128">
    <property type="entry name" value="MATE_Wzx_like"/>
    <property type="match status" value="1"/>
</dbReference>
<sequence>MKVLKNYLYNAGYQILALIVPLITAPYISRVLHPAGVGYNAYTNSIIQYFVLMADLGIAMYGQREIAYVREDPEKMSRTFWEIQFLKFFTTTIAYFAFVIFLHVYDRYTVFLWIQSLNIIGAALDVSWLYQGIEDFKRTVLRNTMVRLLSLALIFILIKKPSDVSLYIFIIAFSNLFGNLTLWPHLRKLLVSIKGIKLHVFKHLKFVIVMFIPQIAISIYLQLNKTMLGSMMGAKYSGFYQNSDNLVKMVLSLGTSLGTVMLPHMAAAFSKGDEDGMKRMLYRSFDMISFLAVAMAFGVAAVGYKLAPFFYGQGFGPVGPAMMIESIVIVMISWSNTIGQQYLVPTNRMKDYTISVVLGSVINLIVNFLFIRLWGLDGAMWATVLSETIVTGYQLVCTRKIFKWRQLFKNVPKYIIAGIAMFIPVFIMNVRLHPSVVTLSLEVLIGAVIYGGMIVLLRPTSLDFIFRSIKKRK</sequence>
<dbReference type="PANTHER" id="PTHR43424">
    <property type="entry name" value="LOCUS PUTATIVE PROTEIN 1-RELATED"/>
    <property type="match status" value="1"/>
</dbReference>
<keyword evidence="4 5" id="KW-0472">Membrane</keyword>
<evidence type="ECO:0000256" key="4">
    <source>
        <dbReference type="ARBA" id="ARBA00023136"/>
    </source>
</evidence>
<feature type="transmembrane region" description="Helical" evidence="5">
    <location>
        <begin position="110"/>
        <end position="128"/>
    </location>
</feature>
<keyword evidence="7" id="KW-1185">Reference proteome</keyword>
<evidence type="ECO:0000256" key="5">
    <source>
        <dbReference type="SAM" id="Phobius"/>
    </source>
</evidence>
<dbReference type="Proteomes" id="UP000321722">
    <property type="component" value="Unassembled WGS sequence"/>
</dbReference>
<dbReference type="InterPro" id="IPR052556">
    <property type="entry name" value="PolySynth_Transporter"/>
</dbReference>
<organism evidence="6 7">
    <name type="scientific">Ligilactobacillus aviarius</name>
    <dbReference type="NCBI Taxonomy" id="1606"/>
    <lineage>
        <taxon>Bacteria</taxon>
        <taxon>Bacillati</taxon>
        <taxon>Bacillota</taxon>
        <taxon>Bacilli</taxon>
        <taxon>Lactobacillales</taxon>
        <taxon>Lactobacillaceae</taxon>
        <taxon>Ligilactobacillus</taxon>
    </lineage>
</organism>
<feature type="transmembrane region" description="Helical" evidence="5">
    <location>
        <begin position="7"/>
        <end position="29"/>
    </location>
</feature>
<keyword evidence="3 5" id="KW-1133">Transmembrane helix</keyword>
<proteinExistence type="predicted"/>